<sequence>MKKYDQLTRQLIKAADSPEAEYIHTLLDDRQTCMAAIDQLDQTAGQILMSPALKEQLALISLLESELKQKLQSEQQKILSNIHALKKEKNRKQYGEAAYTATSGLFLDKRK</sequence>
<accession>K6BXP4</accession>
<evidence type="ECO:0008006" key="3">
    <source>
        <dbReference type="Google" id="ProtNLM"/>
    </source>
</evidence>
<evidence type="ECO:0000313" key="2">
    <source>
        <dbReference type="Proteomes" id="UP000006316"/>
    </source>
</evidence>
<organism evidence="1 2">
    <name type="scientific">Neobacillus bataviensis LMG 21833</name>
    <dbReference type="NCBI Taxonomy" id="1117379"/>
    <lineage>
        <taxon>Bacteria</taxon>
        <taxon>Bacillati</taxon>
        <taxon>Bacillota</taxon>
        <taxon>Bacilli</taxon>
        <taxon>Bacillales</taxon>
        <taxon>Bacillaceae</taxon>
        <taxon>Neobacillus</taxon>
    </lineage>
</organism>
<protein>
    <recommendedName>
        <fullName evidence="3">Flagellar protein FliT</fullName>
    </recommendedName>
</protein>
<dbReference type="STRING" id="1117379.BABA_24440"/>
<name>K6BXP4_9BACI</name>
<dbReference type="Proteomes" id="UP000006316">
    <property type="component" value="Unassembled WGS sequence"/>
</dbReference>
<comment type="caution">
    <text evidence="1">The sequence shown here is derived from an EMBL/GenBank/DDBJ whole genome shotgun (WGS) entry which is preliminary data.</text>
</comment>
<dbReference type="PATRIC" id="fig|1117379.3.peg.5067"/>
<proteinExistence type="predicted"/>
<dbReference type="AlphaFoldDB" id="K6BXP4"/>
<dbReference type="EMBL" id="AJLS01000157">
    <property type="protein sequence ID" value="EKN63690.1"/>
    <property type="molecule type" value="Genomic_DNA"/>
</dbReference>
<gene>
    <name evidence="1" type="ORF">BABA_24440</name>
</gene>
<evidence type="ECO:0000313" key="1">
    <source>
        <dbReference type="EMBL" id="EKN63690.1"/>
    </source>
</evidence>
<keyword evidence="2" id="KW-1185">Reference proteome</keyword>
<reference evidence="1 2" key="1">
    <citation type="journal article" date="2012" name="Front. Microbiol.">
        <title>Redundancy and modularity in membrane-associated dissimilatory nitrate reduction in Bacillus.</title>
        <authorList>
            <person name="Heylen K."/>
            <person name="Keltjens J."/>
        </authorList>
    </citation>
    <scope>NUCLEOTIDE SEQUENCE [LARGE SCALE GENOMIC DNA]</scope>
    <source>
        <strain evidence="2">LMG 21833T</strain>
    </source>
</reference>